<dbReference type="AlphaFoldDB" id="A0A7M7G1U9"/>
<dbReference type="SUPFAM" id="SSF51735">
    <property type="entry name" value="NAD(P)-binding Rossmann-fold domains"/>
    <property type="match status" value="1"/>
</dbReference>
<dbReference type="FunFam" id="3.40.50.720:FF:000047">
    <property type="entry name" value="NADP-dependent L-serine/L-allo-threonine dehydrogenase"/>
    <property type="match status" value="1"/>
</dbReference>
<comment type="similarity">
    <text evidence="1 3">Belongs to the short-chain dehydrogenases/reductases (SDR) family.</text>
</comment>
<evidence type="ECO:0000313" key="5">
    <source>
        <dbReference type="Proteomes" id="UP000005203"/>
    </source>
</evidence>
<dbReference type="Proteomes" id="UP000005203">
    <property type="component" value="Linkage group LG1"/>
</dbReference>
<evidence type="ECO:0000313" key="6">
    <source>
        <dbReference type="RefSeq" id="XP_001120613.2"/>
    </source>
</evidence>
<dbReference type="KEGG" id="ame:724721"/>
<dbReference type="InterPro" id="IPR002347">
    <property type="entry name" value="SDR_fam"/>
</dbReference>
<dbReference type="Pfam" id="PF00106">
    <property type="entry name" value="adh_short"/>
    <property type="match status" value="1"/>
</dbReference>
<keyword evidence="5" id="KW-1185">Reference proteome</keyword>
<reference evidence="5" key="3">
    <citation type="submission" date="2025-05" db="UniProtKB">
        <authorList>
            <consortium name="RefSeq"/>
        </authorList>
    </citation>
    <scope>NUCLEOTIDE SEQUENCE [LARGE SCALE GENOMIC DNA]</scope>
    <source>
        <strain evidence="5">DH4</strain>
    </source>
</reference>
<protein>
    <submittedName>
        <fullName evidence="6">Farnesol dehydrogenase</fullName>
    </submittedName>
</protein>
<dbReference type="PANTHER" id="PTHR43115:SF4">
    <property type="entry name" value="DEHYDROGENASE_REDUCTASE SDR FAMILY MEMBER 11"/>
    <property type="match status" value="1"/>
</dbReference>
<dbReference type="GeneID" id="724721"/>
<accession>A0A7M7G1U9</accession>
<accession>A0A8B6XEE0</accession>
<evidence type="ECO:0000256" key="1">
    <source>
        <dbReference type="ARBA" id="ARBA00006484"/>
    </source>
</evidence>
<dbReference type="PRINTS" id="PR00080">
    <property type="entry name" value="SDRFAMILY"/>
</dbReference>
<keyword evidence="2" id="KW-0560">Oxidoreductase</keyword>
<evidence type="ECO:0000313" key="4">
    <source>
        <dbReference type="EnsemblMetazoa" id="XP_001120613"/>
    </source>
</evidence>
<sequence length="252" mass="28096">MNRWRGKVAMVTGASSGIGAEIAKILVKNGVNVVGVARNMERLEKIGEEIGRNDKFFPVKCDVTREEDILNVFQWIEKKFKGIDILVNNAAIFHTGFFIDQKTEDYRNILDTNLLAPAIFSREAVLSMKKRDAQGHIINISSIAGSHFDAIFVPIGLYGTTKSGMQGLSSELRHEIIQNKLNIKVTSINPGLVTTNMTNDLIKERAKQNICTYSLEAIDIAEAVIYVLETPERVEVPQITLIPHKSPFILSK</sequence>
<proteinExistence type="inferred from homology"/>
<evidence type="ECO:0000256" key="2">
    <source>
        <dbReference type="ARBA" id="ARBA00023002"/>
    </source>
</evidence>
<dbReference type="PANTHER" id="PTHR43115">
    <property type="entry name" value="DEHYDROGENASE/REDUCTASE SDR FAMILY MEMBER 11"/>
    <property type="match status" value="1"/>
</dbReference>
<reference evidence="6" key="2">
    <citation type="submission" date="2025-04" db="UniProtKB">
        <authorList>
            <consortium name="RefSeq"/>
        </authorList>
    </citation>
    <scope>IDENTIFICATION</scope>
    <source>
        <strain evidence="6">DH4</strain>
        <tissue evidence="6">Whole body</tissue>
    </source>
</reference>
<gene>
    <name evidence="4" type="primary">724721</name>
    <name evidence="6" type="synonym">LOC724721</name>
</gene>
<dbReference type="Gene3D" id="3.40.50.720">
    <property type="entry name" value="NAD(P)-binding Rossmann-like Domain"/>
    <property type="match status" value="1"/>
</dbReference>
<dbReference type="InterPro" id="IPR036291">
    <property type="entry name" value="NAD(P)-bd_dom_sf"/>
</dbReference>
<organism evidence="4">
    <name type="scientific">Apis mellifera</name>
    <name type="common">Honeybee</name>
    <dbReference type="NCBI Taxonomy" id="7460"/>
    <lineage>
        <taxon>Eukaryota</taxon>
        <taxon>Metazoa</taxon>
        <taxon>Ecdysozoa</taxon>
        <taxon>Arthropoda</taxon>
        <taxon>Hexapoda</taxon>
        <taxon>Insecta</taxon>
        <taxon>Pterygota</taxon>
        <taxon>Neoptera</taxon>
        <taxon>Endopterygota</taxon>
        <taxon>Hymenoptera</taxon>
        <taxon>Apocrita</taxon>
        <taxon>Aculeata</taxon>
        <taxon>Apoidea</taxon>
        <taxon>Anthophila</taxon>
        <taxon>Apidae</taxon>
        <taxon>Apis</taxon>
    </lineage>
</organism>
<dbReference type="EnsemblMetazoa" id="XM_001120613">
    <property type="protein sequence ID" value="XP_001120613"/>
    <property type="gene ID" value="LOC724721"/>
</dbReference>
<dbReference type="RefSeq" id="XP_001120613.2">
    <property type="nucleotide sequence ID" value="XM_001120613.5"/>
</dbReference>
<name>A0A7M7G1U9_APIME</name>
<dbReference type="OMA" id="AYTPSKF"/>
<dbReference type="PRINTS" id="PR00081">
    <property type="entry name" value="GDHRDH"/>
</dbReference>
<dbReference type="OrthoDB" id="1933717at2759"/>
<evidence type="ECO:0000256" key="3">
    <source>
        <dbReference type="RuleBase" id="RU000363"/>
    </source>
</evidence>
<dbReference type="GO" id="GO:0016616">
    <property type="term" value="F:oxidoreductase activity, acting on the CH-OH group of donors, NAD or NADP as acceptor"/>
    <property type="evidence" value="ECO:0007669"/>
    <property type="project" value="UniProtKB-ARBA"/>
</dbReference>
<reference evidence="4" key="1">
    <citation type="submission" date="2021-01" db="UniProtKB">
        <authorList>
            <consortium name="EnsemblMetazoa"/>
        </authorList>
    </citation>
    <scope>IDENTIFICATION</scope>
    <source>
        <strain evidence="4">DH4</strain>
    </source>
</reference>